<evidence type="ECO:0000259" key="8">
    <source>
        <dbReference type="Pfam" id="PF16874"/>
    </source>
</evidence>
<organism evidence="10 11">
    <name type="scientific">Sporofaciens musculi</name>
    <dbReference type="NCBI Taxonomy" id="2681861"/>
    <lineage>
        <taxon>Bacteria</taxon>
        <taxon>Bacillati</taxon>
        <taxon>Bacillota</taxon>
        <taxon>Clostridia</taxon>
        <taxon>Lachnospirales</taxon>
        <taxon>Lachnospiraceae</taxon>
        <taxon>Sporofaciens</taxon>
    </lineage>
</organism>
<dbReference type="CDD" id="cd14791">
    <property type="entry name" value="GH36"/>
    <property type="match status" value="1"/>
</dbReference>
<accession>A0A7X3MKV4</accession>
<dbReference type="InterPro" id="IPR002252">
    <property type="entry name" value="Glyco_hydro_36"/>
</dbReference>
<evidence type="ECO:0000256" key="7">
    <source>
        <dbReference type="PIRSR" id="PIRSR005536-2"/>
    </source>
</evidence>
<dbReference type="SUPFAM" id="SSF51445">
    <property type="entry name" value="(Trans)glycosidases"/>
    <property type="match status" value="1"/>
</dbReference>
<evidence type="ECO:0000313" key="10">
    <source>
        <dbReference type="EMBL" id="MXP78261.1"/>
    </source>
</evidence>
<comment type="catalytic activity">
    <reaction evidence="1 5">
        <text>Hydrolysis of terminal, non-reducing alpha-D-galactose residues in alpha-D-galactosides, including galactose oligosaccharides, galactomannans and galactolipids.</text>
        <dbReference type="EC" id="3.2.1.22"/>
    </reaction>
</comment>
<dbReference type="PANTHER" id="PTHR43053:SF3">
    <property type="entry name" value="ALPHA-GALACTOSIDASE C-RELATED"/>
    <property type="match status" value="1"/>
</dbReference>
<feature type="domain" description="Glycosyl hydrolase family 36 C-terminal" evidence="8">
    <location>
        <begin position="650"/>
        <end position="737"/>
    </location>
</feature>
<feature type="binding site" evidence="7">
    <location>
        <begin position="477"/>
        <end position="481"/>
    </location>
    <ligand>
        <name>substrate</name>
    </ligand>
</feature>
<evidence type="ECO:0000313" key="11">
    <source>
        <dbReference type="Proteomes" id="UP000460412"/>
    </source>
</evidence>
<gene>
    <name evidence="10" type="ORF">GN277_23790</name>
</gene>
<evidence type="ECO:0000256" key="6">
    <source>
        <dbReference type="PIRSR" id="PIRSR005536-1"/>
    </source>
</evidence>
<dbReference type="Gene3D" id="3.20.20.70">
    <property type="entry name" value="Aldolase class I"/>
    <property type="match status" value="1"/>
</dbReference>
<dbReference type="EC" id="3.2.1.22" evidence="2 5"/>
<feature type="active site" description="Proton donor" evidence="6">
    <location>
        <position position="549"/>
    </location>
</feature>
<feature type="active site" description="Nucleophile" evidence="6">
    <location>
        <position position="479"/>
    </location>
</feature>
<comment type="similarity">
    <text evidence="5">Belongs to the glycosyl hydrolase.</text>
</comment>
<feature type="binding site" evidence="7">
    <location>
        <begin position="367"/>
        <end position="368"/>
    </location>
    <ligand>
        <name>substrate</name>
    </ligand>
</feature>
<feature type="binding site" evidence="7">
    <location>
        <position position="527"/>
    </location>
    <ligand>
        <name>substrate</name>
    </ligand>
</feature>
<dbReference type="Pfam" id="PF02065">
    <property type="entry name" value="Melibiase"/>
    <property type="match status" value="1"/>
</dbReference>
<dbReference type="PIRSF" id="PIRSF005536">
    <property type="entry name" value="Agal"/>
    <property type="match status" value="1"/>
</dbReference>
<evidence type="ECO:0000256" key="3">
    <source>
        <dbReference type="ARBA" id="ARBA00022801"/>
    </source>
</evidence>
<evidence type="ECO:0000256" key="4">
    <source>
        <dbReference type="ARBA" id="ARBA00023295"/>
    </source>
</evidence>
<dbReference type="Gene3D" id="2.60.40.1180">
    <property type="entry name" value="Golgi alpha-mannosidase II"/>
    <property type="match status" value="1"/>
</dbReference>
<protein>
    <recommendedName>
        <fullName evidence="2 5">Alpha-galactosidase</fullName>
        <ecNumber evidence="2 5">3.2.1.22</ecNumber>
    </recommendedName>
</protein>
<evidence type="ECO:0000256" key="1">
    <source>
        <dbReference type="ARBA" id="ARBA00001255"/>
    </source>
</evidence>
<dbReference type="EMBL" id="WUQX01000001">
    <property type="protein sequence ID" value="MXP78261.1"/>
    <property type="molecule type" value="Genomic_DNA"/>
</dbReference>
<dbReference type="InterPro" id="IPR013785">
    <property type="entry name" value="Aldolase_TIM"/>
</dbReference>
<dbReference type="Gene3D" id="2.70.98.60">
    <property type="entry name" value="alpha-galactosidase from lactobacil brevis"/>
    <property type="match status" value="1"/>
</dbReference>
<evidence type="ECO:0000256" key="5">
    <source>
        <dbReference type="PIRNR" id="PIRNR005536"/>
    </source>
</evidence>
<keyword evidence="3 5" id="KW-0378">Hydrolase</keyword>
<dbReference type="InterPro" id="IPR050985">
    <property type="entry name" value="Alpha-glycosidase_related"/>
</dbReference>
<dbReference type="Pfam" id="PF16874">
    <property type="entry name" value="Glyco_hydro_36C"/>
    <property type="match status" value="1"/>
</dbReference>
<dbReference type="GO" id="GO:0016052">
    <property type="term" value="P:carbohydrate catabolic process"/>
    <property type="evidence" value="ECO:0007669"/>
    <property type="project" value="InterPro"/>
</dbReference>
<dbReference type="Pfam" id="PF16875">
    <property type="entry name" value="Glyco_hydro_36N"/>
    <property type="match status" value="1"/>
</dbReference>
<dbReference type="InterPro" id="IPR031705">
    <property type="entry name" value="Glyco_hydro_36_C"/>
</dbReference>
<evidence type="ECO:0000259" key="9">
    <source>
        <dbReference type="Pfam" id="PF16875"/>
    </source>
</evidence>
<keyword evidence="4 5" id="KW-0326">Glycosidase</keyword>
<proteinExistence type="inferred from homology"/>
<dbReference type="RefSeq" id="WP_159754659.1">
    <property type="nucleotide sequence ID" value="NZ_WUQX01000001.1"/>
</dbReference>
<feature type="binding site" evidence="7">
    <location>
        <position position="200"/>
    </location>
    <ligand>
        <name>substrate</name>
    </ligand>
</feature>
<dbReference type="GO" id="GO:0004557">
    <property type="term" value="F:alpha-galactosidase activity"/>
    <property type="evidence" value="ECO:0007669"/>
    <property type="project" value="UniProtKB-UniRule"/>
</dbReference>
<dbReference type="Proteomes" id="UP000460412">
    <property type="component" value="Unassembled WGS sequence"/>
</dbReference>
<keyword evidence="11" id="KW-1185">Reference proteome</keyword>
<comment type="caution">
    <text evidence="10">The sequence shown here is derived from an EMBL/GenBank/DDBJ whole genome shotgun (WGS) entry which is preliminary data.</text>
</comment>
<dbReference type="InterPro" id="IPR000111">
    <property type="entry name" value="Glyco_hydro_27/36_CS"/>
</dbReference>
<feature type="binding site" evidence="7">
    <location>
        <position position="549"/>
    </location>
    <ligand>
        <name>substrate</name>
    </ligand>
</feature>
<sequence>MSIVFNEGTKTFHLYNQEISYLMMVLDNGHMGQLYFGKRVHDREDFSYLYESLPRSMASYLYEGEYSLSLEHVKQEYGVYGTTDYRHPAVEILQPNGSRLCDFQYKGYEIRKGKPKLNGLPATYTEKEEEAETLILTLKDSVTGVVLELLYTIFAKGGILARSAKITNKGTDELHLTTAMSLCMDLPDYNYEWLQFSGAWARERHLKVRRLEQGIQAVDSLRGHSSHEHNPFIVLKRPDASEFQGEVIGFSLIYSGNFLAQAEVDTHATTRVLMGIHPMGFDWTLEKEESFQTPEAVMVYSDQGLNGMSQTFHRLYQKRLARGYWRDKARPILNNNWEATYFDFTEDRLVEIAAKAKECGVELFVLDDGWFGQRSSDRAGLGDWEANLERLPRGITGLAEKIEELGMKFGLWFEPEMVNKDSDLYRKHPDWILATPNRSISHGRNQYVLDFSRKEVVDCIYEMMAKILSEAKVSYIKWDMNRSITECYSAALPPKRQGEVFHRYILGVYDLYERLNTRFPHILFESCASGGARFDPGILYYAPQGWASDDSDAVERLKIQYGTSFCYPISSIGSHVSVAPNHQVFRDTPLHTRANVAYFGTFGYELDLNKLNEEELESVKAQIVFMKEYRKLLQFGTFYRLTSPFEGNITCWMVVSEDQTEAIVGWYRTLNHVNMPYTRVRLHGLSPDFCYKEEGTGKSYYGDELMNIGLITTDSMSGQVVENTEEYGDFDSRLYVLRAIS</sequence>
<dbReference type="PANTHER" id="PTHR43053">
    <property type="entry name" value="GLYCOSIDASE FAMILY 31"/>
    <property type="match status" value="1"/>
</dbReference>
<name>A0A7X3MKV4_9FIRM</name>
<feature type="domain" description="Glycosyl hydrolase family 36 N-terminal" evidence="9">
    <location>
        <begin position="29"/>
        <end position="286"/>
    </location>
</feature>
<dbReference type="InterPro" id="IPR031704">
    <property type="entry name" value="Glyco_hydro_36_N"/>
</dbReference>
<reference evidence="10 11" key="1">
    <citation type="submission" date="2019-12" db="EMBL/GenBank/DDBJ databases">
        <title>Sporaefaciens musculi gen. nov., sp. nov., a novel bacterium isolated from the caecum of an obese mouse.</title>
        <authorList>
            <person name="Rasmussen T.S."/>
            <person name="Streidl T."/>
            <person name="Hitch T.C.A."/>
            <person name="Wortmann E."/>
            <person name="Deptula P."/>
            <person name="Hansen M."/>
            <person name="Nielsen D.S."/>
            <person name="Clavel T."/>
            <person name="Vogensen F.K."/>
        </authorList>
    </citation>
    <scope>NUCLEOTIDE SEQUENCE [LARGE SCALE GENOMIC DNA]</scope>
    <source>
        <strain evidence="10 11">WCA-9-b2</strain>
    </source>
</reference>
<dbReference type="InterPro" id="IPR017853">
    <property type="entry name" value="GH"/>
</dbReference>
<evidence type="ECO:0000256" key="2">
    <source>
        <dbReference type="ARBA" id="ARBA00012755"/>
    </source>
</evidence>
<dbReference type="PROSITE" id="PS00512">
    <property type="entry name" value="ALPHA_GALACTOSIDASE"/>
    <property type="match status" value="1"/>
</dbReference>
<dbReference type="PRINTS" id="PR00743">
    <property type="entry name" value="GLHYDRLASE36"/>
</dbReference>
<dbReference type="FunFam" id="3.20.20.70:FF:000118">
    <property type="entry name" value="Alpha-galactosidase"/>
    <property type="match status" value="1"/>
</dbReference>
<feature type="binding site" evidence="7">
    <location>
        <position position="444"/>
    </location>
    <ligand>
        <name>substrate</name>
    </ligand>
</feature>
<dbReference type="AlphaFoldDB" id="A0A7X3MKV4"/>
<dbReference type="InterPro" id="IPR038417">
    <property type="entry name" value="Alpga-gal_N_sf"/>
</dbReference>
<dbReference type="InterPro" id="IPR013780">
    <property type="entry name" value="Glyco_hydro_b"/>
</dbReference>